<evidence type="ECO:0000313" key="3">
    <source>
        <dbReference type="Proteomes" id="UP000627292"/>
    </source>
</evidence>
<evidence type="ECO:0000259" key="1">
    <source>
        <dbReference type="Pfam" id="PF18299"/>
    </source>
</evidence>
<sequence>MNATTTLLIPQKTNIEQEQVVAAWIGNGGQVKRLDKFWMKDEEIMHKKIAIYGNQAFAFVVAQIYHVELLSPDDTLITQLEHKWTQRIIAQKTISQISAQDCPIFIKPVIPKIFVAGIFQSIEDFQKVTSGLPDTEALLVSTIVTTIQAEARCYIKNGAVLDIALYEGAADLQEGEKFVSAFMADYKNHLPEVVVVDIAFSKNTGWFILEFNACWGAGLNNCNAEKVIECIIGATTNNTTQ</sequence>
<dbReference type="Proteomes" id="UP000627292">
    <property type="component" value="Unassembled WGS sequence"/>
</dbReference>
<dbReference type="InterPro" id="IPR041261">
    <property type="entry name" value="R2K_2"/>
</dbReference>
<feature type="domain" description="ATP-grasp" evidence="1">
    <location>
        <begin position="85"/>
        <end position="229"/>
    </location>
</feature>
<protein>
    <recommendedName>
        <fullName evidence="1">ATP-grasp domain-containing protein</fullName>
    </recommendedName>
</protein>
<comment type="caution">
    <text evidence="2">The sequence shown here is derived from an EMBL/GenBank/DDBJ whole genome shotgun (WGS) entry which is preliminary data.</text>
</comment>
<accession>A0A917J2C0</accession>
<proteinExistence type="predicted"/>
<evidence type="ECO:0000313" key="2">
    <source>
        <dbReference type="EMBL" id="GGH79272.1"/>
    </source>
</evidence>
<reference evidence="2" key="2">
    <citation type="submission" date="2020-09" db="EMBL/GenBank/DDBJ databases">
        <authorList>
            <person name="Sun Q."/>
            <person name="Zhou Y."/>
        </authorList>
    </citation>
    <scope>NUCLEOTIDE SEQUENCE</scope>
    <source>
        <strain evidence="2">CGMCC 1.15290</strain>
    </source>
</reference>
<dbReference type="AlphaFoldDB" id="A0A917J2C0"/>
<gene>
    <name evidence="2" type="ORF">GCM10011379_48390</name>
</gene>
<dbReference type="Pfam" id="PF18299">
    <property type="entry name" value="R2K_2"/>
    <property type="match status" value="1"/>
</dbReference>
<name>A0A917J2C0_9BACT</name>
<reference evidence="2" key="1">
    <citation type="journal article" date="2014" name="Int. J. Syst. Evol. Microbiol.">
        <title>Complete genome sequence of Corynebacterium casei LMG S-19264T (=DSM 44701T), isolated from a smear-ripened cheese.</title>
        <authorList>
            <consortium name="US DOE Joint Genome Institute (JGI-PGF)"/>
            <person name="Walter F."/>
            <person name="Albersmeier A."/>
            <person name="Kalinowski J."/>
            <person name="Ruckert C."/>
        </authorList>
    </citation>
    <scope>NUCLEOTIDE SEQUENCE</scope>
    <source>
        <strain evidence="2">CGMCC 1.15290</strain>
    </source>
</reference>
<dbReference type="RefSeq" id="WP_188957349.1">
    <property type="nucleotide sequence ID" value="NZ_BMIB01000005.1"/>
</dbReference>
<dbReference type="EMBL" id="BMIB01000005">
    <property type="protein sequence ID" value="GGH79272.1"/>
    <property type="molecule type" value="Genomic_DNA"/>
</dbReference>
<keyword evidence="3" id="KW-1185">Reference proteome</keyword>
<organism evidence="2 3">
    <name type="scientific">Filimonas zeae</name>
    <dbReference type="NCBI Taxonomy" id="1737353"/>
    <lineage>
        <taxon>Bacteria</taxon>
        <taxon>Pseudomonadati</taxon>
        <taxon>Bacteroidota</taxon>
        <taxon>Chitinophagia</taxon>
        <taxon>Chitinophagales</taxon>
        <taxon>Chitinophagaceae</taxon>
        <taxon>Filimonas</taxon>
    </lineage>
</organism>